<dbReference type="RefSeq" id="WP_202635737.1">
    <property type="nucleotide sequence ID" value="NZ_CP010554.1"/>
</dbReference>
<protein>
    <recommendedName>
        <fullName evidence="5">MSHA biogenesis protein MshJ</fullName>
    </recommendedName>
</protein>
<dbReference type="KEGG" id="rbu:PG1C_01760"/>
<proteinExistence type="predicted"/>
<reference evidence="3 4" key="1">
    <citation type="journal article" date="2015" name="Genome Announc.">
        <title>Complete Genome Sequence of a Novel Bacterium within the Family Rhodocyclaceae That Degrades Polycyclic Aromatic Hydrocarbons.</title>
        <authorList>
            <person name="Singleton D.R."/>
            <person name="Dickey A.N."/>
            <person name="Scholl E.H."/>
            <person name="Wright F.A."/>
            <person name="Aitken M.D."/>
        </authorList>
    </citation>
    <scope>NUCLEOTIDE SEQUENCE [LARGE SCALE GENOMIC DNA]</scope>
    <source>
        <strain evidence="4">PG1-Ca6</strain>
    </source>
</reference>
<evidence type="ECO:0000256" key="2">
    <source>
        <dbReference type="SAM" id="Phobius"/>
    </source>
</evidence>
<evidence type="ECO:0000313" key="3">
    <source>
        <dbReference type="EMBL" id="AJP47537.1"/>
    </source>
</evidence>
<evidence type="ECO:0008006" key="5">
    <source>
        <dbReference type="Google" id="ProtNLM"/>
    </source>
</evidence>
<dbReference type="Proteomes" id="UP000061603">
    <property type="component" value="Chromosome"/>
</dbReference>
<evidence type="ECO:0000256" key="1">
    <source>
        <dbReference type="SAM" id="MobiDB-lite"/>
    </source>
</evidence>
<keyword evidence="2" id="KW-0812">Transmembrane</keyword>
<dbReference type="HOGENOM" id="CLU_102941_0_0_4"/>
<name>A0A0C5IXW3_9PROT</name>
<keyword evidence="4" id="KW-1185">Reference proteome</keyword>
<feature type="region of interest" description="Disordered" evidence="1">
    <location>
        <begin position="137"/>
        <end position="167"/>
    </location>
</feature>
<dbReference type="AlphaFoldDB" id="A0A0C5IXW3"/>
<feature type="transmembrane region" description="Helical" evidence="2">
    <location>
        <begin position="24"/>
        <end position="43"/>
    </location>
</feature>
<keyword evidence="2" id="KW-0472">Membrane</keyword>
<sequence>MNALRMRWQGWCAQFLARPRRERAILAIALLFGGGFLLFNFGIDAAWQKIRAAQAETTAARTELLQQKAQLIAVQAVADPDTANRRRLAQLKDAMNAINTRLTRFEQGMVSPSRMRSFLEDLLARNRGIELLELKTLPPEPVGNPTKNAPGASHQAAASSAEATTTSPADGIWQHGIELRLAGSYLDLLNYLTSLETMPQRLMWNRLELISTRYPRNEMVLRVYTLSLDKDWLVM</sequence>
<feature type="compositionally biased region" description="Low complexity" evidence="1">
    <location>
        <begin position="149"/>
        <end position="167"/>
    </location>
</feature>
<accession>A0A0C5IXW3</accession>
<organism evidence="3 4">
    <name type="scientific">Rugosibacter aromaticivorans</name>
    <dbReference type="NCBI Taxonomy" id="1565605"/>
    <lineage>
        <taxon>Bacteria</taxon>
        <taxon>Pseudomonadati</taxon>
        <taxon>Pseudomonadota</taxon>
        <taxon>Betaproteobacteria</taxon>
        <taxon>Nitrosomonadales</taxon>
        <taxon>Sterolibacteriaceae</taxon>
        <taxon>Rugosibacter</taxon>
    </lineage>
</organism>
<keyword evidence="2" id="KW-1133">Transmembrane helix</keyword>
<evidence type="ECO:0000313" key="4">
    <source>
        <dbReference type="Proteomes" id="UP000061603"/>
    </source>
</evidence>
<gene>
    <name evidence="3" type="ORF">PG1C_01760</name>
</gene>
<dbReference type="STRING" id="1565605.PG1C_01760"/>
<dbReference type="EMBL" id="CP010554">
    <property type="protein sequence ID" value="AJP47537.1"/>
    <property type="molecule type" value="Genomic_DNA"/>
</dbReference>